<dbReference type="GO" id="GO:0003825">
    <property type="term" value="F:alpha,alpha-trehalose-phosphate synthase (UDP-forming) activity"/>
    <property type="evidence" value="ECO:0007669"/>
    <property type="project" value="TreeGrafter"/>
</dbReference>
<evidence type="ECO:0000256" key="2">
    <source>
        <dbReference type="SAM" id="MobiDB-lite"/>
    </source>
</evidence>
<dbReference type="GO" id="GO:0005946">
    <property type="term" value="C:alpha,alpha-trehalose-phosphate synthase complex (UDP-forming)"/>
    <property type="evidence" value="ECO:0007669"/>
    <property type="project" value="TreeGrafter"/>
</dbReference>
<dbReference type="GO" id="GO:0005829">
    <property type="term" value="C:cytosol"/>
    <property type="evidence" value="ECO:0007669"/>
    <property type="project" value="TreeGrafter"/>
</dbReference>
<dbReference type="STRING" id="590646.G3BCQ7"/>
<keyword evidence="1" id="KW-0597">Phosphoprotein</keyword>
<dbReference type="EMBL" id="GL996528">
    <property type="protein sequence ID" value="EGV60858.1"/>
    <property type="molecule type" value="Genomic_DNA"/>
</dbReference>
<evidence type="ECO:0000313" key="4">
    <source>
        <dbReference type="Proteomes" id="UP000000707"/>
    </source>
</evidence>
<dbReference type="SUPFAM" id="SSF53756">
    <property type="entry name" value="UDP-Glycosyltransferase/glycogen phosphorylase"/>
    <property type="match status" value="1"/>
</dbReference>
<dbReference type="KEGG" id="cten:18250055"/>
<feature type="compositionally biased region" description="Low complexity" evidence="2">
    <location>
        <begin position="54"/>
        <end position="70"/>
    </location>
</feature>
<dbReference type="GeneID" id="18250055"/>
<dbReference type="CDD" id="cd03788">
    <property type="entry name" value="GT20_TPS"/>
    <property type="match status" value="1"/>
</dbReference>
<feature type="region of interest" description="Disordered" evidence="2">
    <location>
        <begin position="166"/>
        <end position="188"/>
    </location>
</feature>
<dbReference type="Gene3D" id="3.40.50.2000">
    <property type="entry name" value="Glycogen Phosphorylase B"/>
    <property type="match status" value="2"/>
</dbReference>
<protein>
    <submittedName>
        <fullName evidence="3">Uncharacterized protein</fullName>
    </submittedName>
</protein>
<dbReference type="Proteomes" id="UP000000707">
    <property type="component" value="Unassembled WGS sequence"/>
</dbReference>
<dbReference type="GO" id="GO:0005992">
    <property type="term" value="P:trehalose biosynthetic process"/>
    <property type="evidence" value="ECO:0007669"/>
    <property type="project" value="InterPro"/>
</dbReference>
<dbReference type="PANTHER" id="PTHR10788">
    <property type="entry name" value="TREHALOSE-6-PHOSPHATE SYNTHASE"/>
    <property type="match status" value="1"/>
</dbReference>
<dbReference type="OrthoDB" id="755951at2759"/>
<accession>G3BCQ7</accession>
<dbReference type="FunFam" id="3.40.50.2000:FF:000099">
    <property type="entry name" value="Alpha,alpha-trehalose phosphate synthase subunit, putative"/>
    <property type="match status" value="1"/>
</dbReference>
<dbReference type="Pfam" id="PF02358">
    <property type="entry name" value="Trehalose_PPase"/>
    <property type="match status" value="1"/>
</dbReference>
<feature type="compositionally biased region" description="Low complexity" evidence="2">
    <location>
        <begin position="168"/>
        <end position="188"/>
    </location>
</feature>
<feature type="region of interest" description="Disordered" evidence="2">
    <location>
        <begin position="27"/>
        <end position="91"/>
    </location>
</feature>
<gene>
    <name evidence="3" type="ORF">CANTEDRAFT_137329</name>
</gene>
<reference evidence="3 4" key="1">
    <citation type="journal article" date="2011" name="Proc. Natl. Acad. Sci. U.S.A.">
        <title>Comparative genomics of xylose-fermenting fungi for enhanced biofuel production.</title>
        <authorList>
            <person name="Wohlbach D.J."/>
            <person name="Kuo A."/>
            <person name="Sato T.K."/>
            <person name="Potts K.M."/>
            <person name="Salamov A.A."/>
            <person name="LaButti K.M."/>
            <person name="Sun H."/>
            <person name="Clum A."/>
            <person name="Pangilinan J.L."/>
            <person name="Lindquist E.A."/>
            <person name="Lucas S."/>
            <person name="Lapidus A."/>
            <person name="Jin M."/>
            <person name="Gunawan C."/>
            <person name="Balan V."/>
            <person name="Dale B.E."/>
            <person name="Jeffries T.W."/>
            <person name="Zinkel R."/>
            <person name="Barry K.W."/>
            <person name="Grigoriev I.V."/>
            <person name="Gasch A.P."/>
        </authorList>
    </citation>
    <scope>NUCLEOTIDE SEQUENCE [LARGE SCALE GENOMIC DNA]</scope>
    <source>
        <strain evidence="4">ATCC 10573 / BCRC 21748 / CBS 615 / JCM 9827 / NBRC 10315 / NRRL Y-1498 / VKM Y-70</strain>
    </source>
</reference>
<dbReference type="InterPro" id="IPR003337">
    <property type="entry name" value="Trehalose_PPase"/>
</dbReference>
<sequence>MTIIIGSLFLPYTVQFEVGLQDTYVEKTSPNTSGIASAKTRPKRPSVTGSMPVPIRSSSILPSLSNANSSHISPSTSPTQHKHTAVQEGGPSSVEDFFLQRYTKPERTTSEIFAENLDEKLQPHFIQPRSMFSKRMDSSVVDIKKQSNDFGLPSLKISRSGTNLTSLNSGGSHSTSNASKSSNVGASRANASLNRSALSMSLQNNSSTSVIDRITEEVDDDDDATIAGHHLDIDSDNDWDNDFNEITNPRAKIKLAPFGGFSHPSLEKGVLSKSSIFETSPWKVLFAAKGNGSLIKAVKMAVGENIIHSRKWVGTLAMPSDEVPQHVKDDISSTLKNEYFSEVVYPSDLTFSGHYKSFCKSVLWPTLHYEIPDNPKSKAFEDHSWSHYKALNQMIADKIVDVYKAENGDLDPDDPENMIWIHDYHLLLVPQMVLEKLPRAKIGLFLHVSFPSSEVFRCLAQREALLKGMLGASAISFQTEEYVRHFLQTCSRLLLADTSDYGISYDGRFTMVNTIPVGIDASSLHESLFSDSVKDWRNRIRERWSDQKLIVSRDKLDKLRGIKEKLSAYEKFLQKHPSYIDNTVLIQVCIGTPSDDDYSADVMQIVSRINAMATNISVSQPVVLLQQDIAFDQYLALQVEADMFIVSSMREGLNLTCHEFIIASTERKSPLMLSEFTGSSNLLELDGQGAVLINPWDVNDFSEKYYTSLTMSPEEKLTRWTNCNSVVACHDYRSWIKGCMASIIEAWKINHERNRINLSTFSKNVFQNFYSDSKGGSRLFFINLETASAITSFADSRPDSVPVSMKTRDIKNSDILPPSHLATLLNNVLSDDNNKVFLCSYMKRSTLDTMFRRVPSMGLIAENGAYIKFKGSKKWISIVNESEIGNWMPQVRQLVEAKVERLPGSKAEIEDCTIIFNPGKSIYEDKHRSIDLMGDLIQHVNLLFDESDGIHASLIRNNVVIQQNQLSLRALNFLVHYFNNNSLNDFKPRVVNDSATSTPIKEKTPSLEYPNDGHGVSGLFVSGGTTSVDEPNFQLGNTLGDQNVIPNVLTVAALDSNCKSTSAKYGVAGRNELLSIISTSIANM</sequence>
<evidence type="ECO:0000313" key="3">
    <source>
        <dbReference type="EMBL" id="EGV60858.1"/>
    </source>
</evidence>
<proteinExistence type="predicted"/>
<dbReference type="eggNOG" id="KOG1050">
    <property type="taxonomic scope" value="Eukaryota"/>
</dbReference>
<organism evidence="4">
    <name type="scientific">Candida tenuis (strain ATCC 10573 / BCRC 21748 / CBS 615 / JCM 9827 / NBRC 10315 / NRRL Y-1498 / VKM Y-70)</name>
    <name type="common">Yeast</name>
    <name type="synonym">Yamadazyma tenuis</name>
    <dbReference type="NCBI Taxonomy" id="590646"/>
    <lineage>
        <taxon>Eukaryota</taxon>
        <taxon>Fungi</taxon>
        <taxon>Dikarya</taxon>
        <taxon>Ascomycota</taxon>
        <taxon>Saccharomycotina</taxon>
        <taxon>Pichiomycetes</taxon>
        <taxon>Debaryomycetaceae</taxon>
        <taxon>Yamadazyma</taxon>
    </lineage>
</organism>
<dbReference type="Pfam" id="PF00982">
    <property type="entry name" value="Glyco_transf_20"/>
    <property type="match status" value="1"/>
</dbReference>
<dbReference type="InterPro" id="IPR001830">
    <property type="entry name" value="Glyco_trans_20"/>
</dbReference>
<evidence type="ECO:0000256" key="1">
    <source>
        <dbReference type="ARBA" id="ARBA00022553"/>
    </source>
</evidence>
<dbReference type="HOGENOM" id="CLU_002351_2_1_1"/>
<keyword evidence="4" id="KW-1185">Reference proteome</keyword>
<dbReference type="PANTHER" id="PTHR10788:SF15">
    <property type="entry name" value="TREHALOSE SYNTHASE COMPLEX REGULATORY SUBUNIT TPS3-RELATED"/>
    <property type="match status" value="1"/>
</dbReference>
<dbReference type="GO" id="GO:0004805">
    <property type="term" value="F:trehalose-phosphatase activity"/>
    <property type="evidence" value="ECO:0007669"/>
    <property type="project" value="TreeGrafter"/>
</dbReference>
<name>G3BCQ7_CANTC</name>
<dbReference type="AlphaFoldDB" id="G3BCQ7"/>